<dbReference type="AlphaFoldDB" id="A0A2K3P1M2"/>
<evidence type="ECO:0000256" key="2">
    <source>
        <dbReference type="PROSITE-ProRule" id="PRU00708"/>
    </source>
</evidence>
<dbReference type="Proteomes" id="UP000236291">
    <property type="component" value="Unassembled WGS sequence"/>
</dbReference>
<dbReference type="Pfam" id="PF20431">
    <property type="entry name" value="E_motif"/>
    <property type="match status" value="1"/>
</dbReference>
<dbReference type="PROSITE" id="PS51375">
    <property type="entry name" value="PPR"/>
    <property type="match status" value="4"/>
</dbReference>
<gene>
    <name evidence="3" type="ORF">L195_g005736</name>
</gene>
<dbReference type="InterPro" id="IPR046960">
    <property type="entry name" value="PPR_At4g14850-like_plant"/>
</dbReference>
<comment type="caution">
    <text evidence="3">The sequence shown here is derived from an EMBL/GenBank/DDBJ whole genome shotgun (WGS) entry which is preliminary data.</text>
</comment>
<evidence type="ECO:0000313" key="4">
    <source>
        <dbReference type="Proteomes" id="UP000236291"/>
    </source>
</evidence>
<dbReference type="Pfam" id="PF13041">
    <property type="entry name" value="PPR_2"/>
    <property type="match status" value="1"/>
</dbReference>
<dbReference type="InterPro" id="IPR002885">
    <property type="entry name" value="PPR_rpt"/>
</dbReference>
<dbReference type="Pfam" id="PF01535">
    <property type="entry name" value="PPR"/>
    <property type="match status" value="5"/>
</dbReference>
<feature type="repeat" description="PPR" evidence="2">
    <location>
        <begin position="185"/>
        <end position="215"/>
    </location>
</feature>
<dbReference type="SUPFAM" id="SSF48452">
    <property type="entry name" value="TPR-like"/>
    <property type="match status" value="1"/>
</dbReference>
<dbReference type="PANTHER" id="PTHR47926:SF347">
    <property type="entry name" value="PENTATRICOPEPTIDE REPEAT-CONTAINING PROTEIN"/>
    <property type="match status" value="1"/>
</dbReference>
<organism evidence="3 4">
    <name type="scientific">Trifolium pratense</name>
    <name type="common">Red clover</name>
    <dbReference type="NCBI Taxonomy" id="57577"/>
    <lineage>
        <taxon>Eukaryota</taxon>
        <taxon>Viridiplantae</taxon>
        <taxon>Streptophyta</taxon>
        <taxon>Embryophyta</taxon>
        <taxon>Tracheophyta</taxon>
        <taxon>Spermatophyta</taxon>
        <taxon>Magnoliopsida</taxon>
        <taxon>eudicotyledons</taxon>
        <taxon>Gunneridae</taxon>
        <taxon>Pentapetalae</taxon>
        <taxon>rosids</taxon>
        <taxon>fabids</taxon>
        <taxon>Fabales</taxon>
        <taxon>Fabaceae</taxon>
        <taxon>Papilionoideae</taxon>
        <taxon>50 kb inversion clade</taxon>
        <taxon>NPAAA clade</taxon>
        <taxon>Hologalegina</taxon>
        <taxon>IRL clade</taxon>
        <taxon>Trifolieae</taxon>
        <taxon>Trifolium</taxon>
    </lineage>
</organism>
<dbReference type="FunFam" id="1.25.40.10:FF:000878">
    <property type="entry name" value="Pentatricopeptide repeat-containing protein"/>
    <property type="match status" value="1"/>
</dbReference>
<dbReference type="NCBIfam" id="TIGR00756">
    <property type="entry name" value="PPR"/>
    <property type="match status" value="5"/>
</dbReference>
<dbReference type="Gene3D" id="1.25.40.10">
    <property type="entry name" value="Tetratricopeptide repeat domain"/>
    <property type="match status" value="4"/>
</dbReference>
<dbReference type="InterPro" id="IPR046848">
    <property type="entry name" value="E_motif"/>
</dbReference>
<dbReference type="ExpressionAtlas" id="A0A2K3P1M2">
    <property type="expression patterns" value="baseline"/>
</dbReference>
<evidence type="ECO:0000313" key="3">
    <source>
        <dbReference type="EMBL" id="PNY09190.1"/>
    </source>
</evidence>
<reference evidence="3 4" key="1">
    <citation type="journal article" date="2014" name="Am. J. Bot.">
        <title>Genome assembly and annotation for red clover (Trifolium pratense; Fabaceae).</title>
        <authorList>
            <person name="Istvanek J."/>
            <person name="Jaros M."/>
            <person name="Krenek A."/>
            <person name="Repkova J."/>
        </authorList>
    </citation>
    <scope>NUCLEOTIDE SEQUENCE [LARGE SCALE GENOMIC DNA]</scope>
    <source>
        <strain evidence="4">cv. Tatra</strain>
        <tissue evidence="3">Young leaves</tissue>
    </source>
</reference>
<dbReference type="EMBL" id="ASHM01002984">
    <property type="protein sequence ID" value="PNY09190.1"/>
    <property type="molecule type" value="Genomic_DNA"/>
</dbReference>
<dbReference type="GO" id="GO:0003723">
    <property type="term" value="F:RNA binding"/>
    <property type="evidence" value="ECO:0007669"/>
    <property type="project" value="InterPro"/>
</dbReference>
<reference evidence="3 4" key="2">
    <citation type="journal article" date="2017" name="Front. Plant Sci.">
        <title>Gene Classification and Mining of Molecular Markers Useful in Red Clover (Trifolium pratense) Breeding.</title>
        <authorList>
            <person name="Istvanek J."/>
            <person name="Dluhosova J."/>
            <person name="Dluhos P."/>
            <person name="Patkova L."/>
            <person name="Nedelnik J."/>
            <person name="Repkova J."/>
        </authorList>
    </citation>
    <scope>NUCLEOTIDE SEQUENCE [LARGE SCALE GENOMIC DNA]</scope>
    <source>
        <strain evidence="4">cv. Tatra</strain>
        <tissue evidence="3">Young leaves</tissue>
    </source>
</reference>
<protein>
    <submittedName>
        <fullName evidence="3">Pentatricopeptide repeat-containing protein chloroplastic-like</fullName>
    </submittedName>
</protein>
<feature type="repeat" description="PPR" evidence="2">
    <location>
        <begin position="84"/>
        <end position="118"/>
    </location>
</feature>
<dbReference type="InterPro" id="IPR011990">
    <property type="entry name" value="TPR-like_helical_dom_sf"/>
</dbReference>
<name>A0A2K3P1M2_TRIPR</name>
<dbReference type="STRING" id="57577.A0A2K3P1M2"/>
<feature type="repeat" description="PPR" evidence="2">
    <location>
        <begin position="323"/>
        <end position="357"/>
    </location>
</feature>
<dbReference type="FunFam" id="1.25.40.10:FF:003706">
    <property type="entry name" value="Uncharacterized protein"/>
    <property type="match status" value="1"/>
</dbReference>
<proteinExistence type="predicted"/>
<accession>A0A2K3P1M2</accession>
<keyword evidence="1" id="KW-0677">Repeat</keyword>
<sequence length="510" mass="57290">MRRVSRRVHQCLGPKPHQTSFHYTGLLHHCKTTDCIKKIHAQIITGGHRKDPFIAAKLIDKYAQFGGSNVEHARKVFDILSERDVFCWNVVIKGYANMGPFAEALNVYDVMCISGTTPNRYTYPFVLKACGAERDYVKGRIIHENVVKCGLDFDLFVGNALVAFYAKCQEIEASRKVFDEMPERDIVSWNSMISGYIANGYMDDAVLVFYDMLRDDDIGFPDNATLVTVLPAFAEKADIHAGYWIHCYIVKTGMKLDPAVGCGLITLYSNCGYISMARAIFDQISDRNVFVWSAIIRCYGTHGFAHEALGMFRQLVDSGLHPDGVVFLCLLSACSHAGMHEQGWHLFQTMETYGVAKGEAHYACMVDLLGRAGDLEKAVEFIQSMPIQPGKNVYGALLGACRIHKHLELAELAAEKLFVLDPNKAGRYVILAQMYEDEGRWQDAAGLRKVIREKEIKKPIGYSSVELESGHEKFRVNDESHPFTTHIFETLVSLDRIMGNEARTQCDAIL</sequence>
<dbReference type="PANTHER" id="PTHR47926">
    <property type="entry name" value="PENTATRICOPEPTIDE REPEAT-CONTAINING PROTEIN"/>
    <property type="match status" value="1"/>
</dbReference>
<feature type="repeat" description="PPR" evidence="2">
    <location>
        <begin position="288"/>
        <end position="322"/>
    </location>
</feature>
<dbReference type="GO" id="GO:0009451">
    <property type="term" value="P:RNA modification"/>
    <property type="evidence" value="ECO:0007669"/>
    <property type="project" value="InterPro"/>
</dbReference>
<evidence type="ECO:0000256" key="1">
    <source>
        <dbReference type="ARBA" id="ARBA00022737"/>
    </source>
</evidence>